<protein>
    <recommendedName>
        <fullName evidence="3 5">Flagellar hook protein FlgE</fullName>
    </recommendedName>
</protein>
<evidence type="ECO:0000256" key="3">
    <source>
        <dbReference type="ARBA" id="ARBA00019015"/>
    </source>
</evidence>
<dbReference type="SUPFAM" id="SSF117143">
    <property type="entry name" value="Flagellar hook protein flgE"/>
    <property type="match status" value="1"/>
</dbReference>
<evidence type="ECO:0000313" key="11">
    <source>
        <dbReference type="Proteomes" id="UP000183986"/>
    </source>
</evidence>
<dbReference type="Pfam" id="PF00460">
    <property type="entry name" value="Flg_bb_rod"/>
    <property type="match status" value="1"/>
</dbReference>
<dbReference type="RefSeq" id="WP_072677157.1">
    <property type="nucleotide sequence ID" value="NZ_MPKY01000001.1"/>
</dbReference>
<dbReference type="EMBL" id="MPKY01000001">
    <property type="protein sequence ID" value="OJT00245.1"/>
    <property type="molecule type" value="Genomic_DNA"/>
</dbReference>
<evidence type="ECO:0000313" key="10">
    <source>
        <dbReference type="EMBL" id="OJT00245.1"/>
    </source>
</evidence>
<dbReference type="Gene3D" id="2.60.98.20">
    <property type="entry name" value="Flagellar hook protein FlgE"/>
    <property type="match status" value="1"/>
</dbReference>
<sequence length="671" mass="70353">MAFNTGLSGLRAASVDLDVTGNNIANASTVGFKGSKVQFGDLYASGFLSGGTNPIGDGVRVQDVKQSFGQGNISFTDNGLDMAISGDGFFILNNNGEIRYSRAGQFGIDKDGFVTNNQNMRVQGFTADDDGNLSGIRGDLQIETDNLAPRRTTNLRSDLNLDSRQSVLEARVNRLAEVPVGGAGGIIDNGGDSFVILYADGRPSQQVNIPGEVTRPDGSTRPITAREIAGQLNDIAGISASATTSFRFEGDGGGIARLDALLGDSDFTFSVAIDGQNIPIATSGVTTKEDLVKAINSSSASSLSASLVDAVDVNGDPVLDVNGDQIQDIRIIDNRGSDVTVNYGLAGATGPDEPIDYDKVGDLNVSADRSIQDIVTTDPDDPTVTSLFADGYDAGELSITNAFNPLDQRTYNHATSTTIFDSLGNSHELTQFFVKNPAPGNGVGVSEWSVYLQIDGELVAGTDTSPYTARFNEDGALQSINGDPNGEIVVTDWIPKDPNGEPNGADGPPLPGEEVVTPIPEPPTTSAFVVDLGNTTQYGANFGVNDQRQNGYSTGRLSGLDVSDQGVIFARYTNGQSKSLGQVALASFNNTNGLSPVGETTWVETFESGQPIIGAPDTGTLGSIKASSVEESNVDLSAELVNLIIAQRNYQANAKTIETSDAVTQTIINLR</sequence>
<gene>
    <name evidence="10" type="ORF">BEE62_09215</name>
</gene>
<evidence type="ECO:0000256" key="1">
    <source>
        <dbReference type="ARBA" id="ARBA00004117"/>
    </source>
</evidence>
<dbReference type="AlphaFoldDB" id="A0A1M2UY17"/>
<dbReference type="GO" id="GO:0009424">
    <property type="term" value="C:bacterial-type flagellum hook"/>
    <property type="evidence" value="ECO:0007669"/>
    <property type="project" value="TreeGrafter"/>
</dbReference>
<dbReference type="InterPro" id="IPR053967">
    <property type="entry name" value="LlgE_F_G-like_D1"/>
</dbReference>
<proteinExistence type="inferred from homology"/>
<reference evidence="10" key="1">
    <citation type="submission" date="2016-11" db="EMBL/GenBank/DDBJ databases">
        <title>Draft Genome Sequence of Marinobacter hydrocarbonoclasticus strain STW2, a polyaromatic aromatic hydrocarbon degrading and denitrifying bacterium from rhizosphere of Seagrass Enhalus acodoides.</title>
        <authorList>
            <person name="Ling J."/>
            <person name="Dong J."/>
        </authorList>
    </citation>
    <scope>NUCLEOTIDE SEQUENCE [LARGE SCALE GENOMIC DNA]</scope>
    <source>
        <strain evidence="10">STW2</strain>
    </source>
</reference>
<evidence type="ECO:0000259" key="9">
    <source>
        <dbReference type="Pfam" id="PF22692"/>
    </source>
</evidence>
<dbReference type="InterPro" id="IPR037058">
    <property type="entry name" value="Falgellar_hook_FlgE_sf"/>
</dbReference>
<feature type="domain" description="Flagellar basal-body/hook protein C-terminal" evidence="7">
    <location>
        <begin position="628"/>
        <end position="670"/>
    </location>
</feature>
<dbReference type="Proteomes" id="UP000183986">
    <property type="component" value="Unassembled WGS sequence"/>
</dbReference>
<comment type="function">
    <text evidence="5">A flexible structure which links the flagellar filament to the drive apparatus in the basal body.</text>
</comment>
<keyword evidence="11" id="KW-1185">Reference proteome</keyword>
<dbReference type="Pfam" id="PF07559">
    <property type="entry name" value="FlgE_D2"/>
    <property type="match status" value="1"/>
</dbReference>
<comment type="caution">
    <text evidence="10">The sequence shown here is derived from an EMBL/GenBank/DDBJ whole genome shotgun (WGS) entry which is preliminary data.</text>
</comment>
<dbReference type="GO" id="GO:0071978">
    <property type="term" value="P:bacterial-type flagellum-dependent swarming motility"/>
    <property type="evidence" value="ECO:0007669"/>
    <property type="project" value="TreeGrafter"/>
</dbReference>
<organism evidence="10 11">
    <name type="scientific">Marinobacter nauticus</name>
    <name type="common">Marinobacter hydrocarbonoclasticus</name>
    <name type="synonym">Marinobacter aquaeolei</name>
    <dbReference type="NCBI Taxonomy" id="2743"/>
    <lineage>
        <taxon>Bacteria</taxon>
        <taxon>Pseudomonadati</taxon>
        <taxon>Pseudomonadota</taxon>
        <taxon>Gammaproteobacteria</taxon>
        <taxon>Pseudomonadales</taxon>
        <taxon>Marinobacteraceae</taxon>
        <taxon>Marinobacter</taxon>
    </lineage>
</organism>
<feature type="domain" description="Flagellar hook protein FlgE D2" evidence="8">
    <location>
        <begin position="400"/>
        <end position="552"/>
    </location>
</feature>
<evidence type="ECO:0000259" key="8">
    <source>
        <dbReference type="Pfam" id="PF07559"/>
    </source>
</evidence>
<dbReference type="GO" id="GO:0009425">
    <property type="term" value="C:bacterial-type flagellum basal body"/>
    <property type="evidence" value="ECO:0007669"/>
    <property type="project" value="UniProtKB-SubCell"/>
</dbReference>
<dbReference type="InterPro" id="IPR020013">
    <property type="entry name" value="Flagellar_FlgE/F/G"/>
</dbReference>
<feature type="domain" description="Flagellar basal body rod protein N-terminal" evidence="6">
    <location>
        <begin position="3"/>
        <end position="33"/>
    </location>
</feature>
<evidence type="ECO:0000259" key="7">
    <source>
        <dbReference type="Pfam" id="PF06429"/>
    </source>
</evidence>
<dbReference type="Pfam" id="PF06429">
    <property type="entry name" value="Flg_bbr_C"/>
    <property type="match status" value="1"/>
</dbReference>
<keyword evidence="10" id="KW-0282">Flagellum</keyword>
<dbReference type="Pfam" id="PF22692">
    <property type="entry name" value="LlgE_F_G_D1"/>
    <property type="match status" value="1"/>
</dbReference>
<dbReference type="InterPro" id="IPR010930">
    <property type="entry name" value="Flg_bb/hook_C_dom"/>
</dbReference>
<dbReference type="PANTHER" id="PTHR30435">
    <property type="entry name" value="FLAGELLAR PROTEIN"/>
    <property type="match status" value="1"/>
</dbReference>
<name>A0A1M2UY17_MARNT</name>
<keyword evidence="10" id="KW-0966">Cell projection</keyword>
<feature type="domain" description="Flagellar hook protein FlgE/F/G-like D1" evidence="9">
    <location>
        <begin position="83"/>
        <end position="143"/>
    </location>
</feature>
<evidence type="ECO:0000259" key="6">
    <source>
        <dbReference type="Pfam" id="PF00460"/>
    </source>
</evidence>
<comment type="subcellular location">
    <subcellularLocation>
        <location evidence="1 5">Bacterial flagellum basal body</location>
    </subcellularLocation>
</comment>
<evidence type="ECO:0000256" key="2">
    <source>
        <dbReference type="ARBA" id="ARBA00009677"/>
    </source>
</evidence>
<evidence type="ECO:0000256" key="4">
    <source>
        <dbReference type="ARBA" id="ARBA00023143"/>
    </source>
</evidence>
<dbReference type="GO" id="GO:0005829">
    <property type="term" value="C:cytosol"/>
    <property type="evidence" value="ECO:0007669"/>
    <property type="project" value="TreeGrafter"/>
</dbReference>
<dbReference type="OrthoDB" id="8578401at2"/>
<keyword evidence="10" id="KW-0969">Cilium</keyword>
<dbReference type="InterPro" id="IPR037925">
    <property type="entry name" value="FlgE/F/G-like"/>
</dbReference>
<keyword evidence="4 5" id="KW-0975">Bacterial flagellum</keyword>
<accession>A0A1M2UY17</accession>
<dbReference type="NCBIfam" id="TIGR03506">
    <property type="entry name" value="FlgEFG_subfam"/>
    <property type="match status" value="2"/>
</dbReference>
<evidence type="ECO:0000256" key="5">
    <source>
        <dbReference type="RuleBase" id="RU362116"/>
    </source>
</evidence>
<dbReference type="PANTHER" id="PTHR30435:SF1">
    <property type="entry name" value="FLAGELLAR HOOK PROTEIN FLGE"/>
    <property type="match status" value="1"/>
</dbReference>
<dbReference type="InterPro" id="IPR001444">
    <property type="entry name" value="Flag_bb_rod_N"/>
</dbReference>
<comment type="similarity">
    <text evidence="2 5">Belongs to the flagella basal body rod proteins family.</text>
</comment>
<dbReference type="InterPro" id="IPR011491">
    <property type="entry name" value="FlgE_D2"/>
</dbReference>